<accession>A0ABQ9UXA8</accession>
<comment type="caution">
    <text evidence="2">The sequence shown here is derived from an EMBL/GenBank/DDBJ whole genome shotgun (WGS) entry which is preliminary data.</text>
</comment>
<evidence type="ECO:0000313" key="3">
    <source>
        <dbReference type="Proteomes" id="UP001266305"/>
    </source>
</evidence>
<name>A0ABQ9UXA8_SAGOE</name>
<keyword evidence="3" id="KW-1185">Reference proteome</keyword>
<dbReference type="InterPro" id="IPR032172">
    <property type="entry name" value="FXR1_C1"/>
</dbReference>
<feature type="non-terminal residue" evidence="2">
    <location>
        <position position="1"/>
    </location>
</feature>
<evidence type="ECO:0000259" key="1">
    <source>
        <dbReference type="Pfam" id="PF16096"/>
    </source>
</evidence>
<dbReference type="EMBL" id="JASSZA010000009">
    <property type="protein sequence ID" value="KAK2101720.1"/>
    <property type="molecule type" value="Genomic_DNA"/>
</dbReference>
<feature type="domain" description="Fragile X-related protein 1 C-terminal region 1" evidence="1">
    <location>
        <begin position="72"/>
        <end position="96"/>
    </location>
</feature>
<gene>
    <name evidence="2" type="ORF">P7K49_019386</name>
</gene>
<evidence type="ECO:0000313" key="2">
    <source>
        <dbReference type="EMBL" id="KAK2101720.1"/>
    </source>
</evidence>
<dbReference type="Proteomes" id="UP001266305">
    <property type="component" value="Unassembled WGS sequence"/>
</dbReference>
<proteinExistence type="predicted"/>
<protein>
    <recommendedName>
        <fullName evidence="1">Fragile X-related protein 1 C-terminal region 1 domain-containing protein</fullName>
    </recommendedName>
</protein>
<sequence length="100" mass="10739">EMMIKTANISMTAGDALEEEAEVFQGVEIMVANPPSLLCSKIQTATHIAYLIIQNQIRLQTLMPANLITVLTGEDDVLMDGMTESDTASVNENGLGKIGD</sequence>
<organism evidence="2 3">
    <name type="scientific">Saguinus oedipus</name>
    <name type="common">Cotton-top tamarin</name>
    <name type="synonym">Oedipomidas oedipus</name>
    <dbReference type="NCBI Taxonomy" id="9490"/>
    <lineage>
        <taxon>Eukaryota</taxon>
        <taxon>Metazoa</taxon>
        <taxon>Chordata</taxon>
        <taxon>Craniata</taxon>
        <taxon>Vertebrata</taxon>
        <taxon>Euteleostomi</taxon>
        <taxon>Mammalia</taxon>
        <taxon>Eutheria</taxon>
        <taxon>Euarchontoglires</taxon>
        <taxon>Primates</taxon>
        <taxon>Haplorrhini</taxon>
        <taxon>Platyrrhini</taxon>
        <taxon>Cebidae</taxon>
        <taxon>Callitrichinae</taxon>
        <taxon>Saguinus</taxon>
    </lineage>
</organism>
<dbReference type="Pfam" id="PF16096">
    <property type="entry name" value="FXR_C1"/>
    <property type="match status" value="1"/>
</dbReference>
<reference evidence="2 3" key="1">
    <citation type="submission" date="2023-05" db="EMBL/GenBank/DDBJ databases">
        <title>B98-5 Cell Line De Novo Hybrid Assembly: An Optical Mapping Approach.</title>
        <authorList>
            <person name="Kananen K."/>
            <person name="Auerbach J.A."/>
            <person name="Kautto E."/>
            <person name="Blachly J.S."/>
        </authorList>
    </citation>
    <scope>NUCLEOTIDE SEQUENCE [LARGE SCALE GENOMIC DNA]</scope>
    <source>
        <strain evidence="2">B95-8</strain>
        <tissue evidence="2">Cell line</tissue>
    </source>
</reference>